<sequence length="631" mass="66532">MPDPARPGPAPTAAAPAGSLQAALDAVPPNAGAPGGRAPSPRRDPRQLRRLLAYARPYRHLFVLGLLATLVSSGLNLFFPLLFGRLVDASFLRVGSADTGPLDRTVLFLLGIFALSSLFGAAQSYLLARVGAGVVADLRGALFGHLLSLSPRFFGEHRTGDLTSRLTADVGTVQAVTSTALAQLAAQTVSLVGAVLLLVSTSPRLSLLTLAVIPLVIGTAVTIGRQIRVVSRQVQDAVAGASASAEEAISGVRVVQSFTAERAEAARYGAGVQASFRAALLRARWQALMGGVMSFLTFGALALVLWFGGRQVMAGDLTPGKLVTFLIYALQVGGTVAGLTGIFNQFQEALGASGRIFELLDERSDLPEPARPAPLTRAQGRVTFEHVTFGYGAEKEEAAPALQDVNVDVPAGQIVALVGPSGAGKTTLVGLIPRFWDVTGGTLRVDGQDVRAYALRDLRAQVGLVPQETLLFSGSVRDNILYGRPGAAPAEVEAAARAANAHEFISAFPQGYDTVVGERGVKLSGGQRQRVAIARAILKDPRILILDEATSALDNESEALVQAALDRLMQGRTTFVIAHRLSTIQGAHRILVMDAGRIVQDGTHAELMARGGLYRDLYELQFRAQEQAARA</sequence>
<dbReference type="PROSITE" id="PS50929">
    <property type="entry name" value="ABC_TM1F"/>
    <property type="match status" value="1"/>
</dbReference>
<dbReference type="EMBL" id="JBHUMK010000037">
    <property type="protein sequence ID" value="MFD2609503.1"/>
    <property type="molecule type" value="Genomic_DNA"/>
</dbReference>
<evidence type="ECO:0000256" key="1">
    <source>
        <dbReference type="ARBA" id="ARBA00004651"/>
    </source>
</evidence>
<evidence type="ECO:0000256" key="2">
    <source>
        <dbReference type="ARBA" id="ARBA00022692"/>
    </source>
</evidence>
<dbReference type="PANTHER" id="PTHR43394:SF1">
    <property type="entry name" value="ATP-BINDING CASSETTE SUB-FAMILY B MEMBER 10, MITOCHONDRIAL"/>
    <property type="match status" value="1"/>
</dbReference>
<proteinExistence type="predicted"/>
<comment type="subcellular location">
    <subcellularLocation>
        <location evidence="1">Cell membrane</location>
        <topology evidence="1">Multi-pass membrane protein</topology>
    </subcellularLocation>
</comment>
<dbReference type="Pfam" id="PF00005">
    <property type="entry name" value="ABC_tran"/>
    <property type="match status" value="1"/>
</dbReference>
<evidence type="ECO:0000256" key="6">
    <source>
        <dbReference type="ARBA" id="ARBA00023136"/>
    </source>
</evidence>
<feature type="transmembrane region" description="Helical" evidence="8">
    <location>
        <begin position="287"/>
        <end position="307"/>
    </location>
</feature>
<dbReference type="InterPro" id="IPR039421">
    <property type="entry name" value="Type_1_exporter"/>
</dbReference>
<dbReference type="Pfam" id="PF00664">
    <property type="entry name" value="ABC_membrane"/>
    <property type="match status" value="1"/>
</dbReference>
<dbReference type="RefSeq" id="WP_386844929.1">
    <property type="nucleotide sequence ID" value="NZ_JBHUMK010000037.1"/>
</dbReference>
<reference evidence="12" key="1">
    <citation type="journal article" date="2019" name="Int. J. Syst. Evol. Microbiol.">
        <title>The Global Catalogue of Microorganisms (GCM) 10K type strain sequencing project: providing services to taxonomists for standard genome sequencing and annotation.</title>
        <authorList>
            <consortium name="The Broad Institute Genomics Platform"/>
            <consortium name="The Broad Institute Genome Sequencing Center for Infectious Disease"/>
            <person name="Wu L."/>
            <person name="Ma J."/>
        </authorList>
    </citation>
    <scope>NUCLEOTIDE SEQUENCE [LARGE SCALE GENOMIC DNA]</scope>
    <source>
        <strain evidence="12">KCTC 33842</strain>
    </source>
</reference>
<dbReference type="Gene3D" id="1.20.1560.10">
    <property type="entry name" value="ABC transporter type 1, transmembrane domain"/>
    <property type="match status" value="1"/>
</dbReference>
<protein>
    <submittedName>
        <fullName evidence="11">ABC transporter ATP-binding protein</fullName>
    </submittedName>
</protein>
<evidence type="ECO:0000256" key="4">
    <source>
        <dbReference type="ARBA" id="ARBA00022840"/>
    </source>
</evidence>
<feature type="compositionally biased region" description="Low complexity" evidence="7">
    <location>
        <begin position="11"/>
        <end position="20"/>
    </location>
</feature>
<comment type="caution">
    <text evidence="11">The sequence shown here is derived from an EMBL/GenBank/DDBJ whole genome shotgun (WGS) entry which is preliminary data.</text>
</comment>
<keyword evidence="3" id="KW-0547">Nucleotide-binding</keyword>
<dbReference type="GO" id="GO:0005524">
    <property type="term" value="F:ATP binding"/>
    <property type="evidence" value="ECO:0007669"/>
    <property type="project" value="UniProtKB-KW"/>
</dbReference>
<feature type="domain" description="ABC transporter" evidence="9">
    <location>
        <begin position="382"/>
        <end position="620"/>
    </location>
</feature>
<accession>A0ABW5P2Y7</accession>
<feature type="compositionally biased region" description="Pro residues" evidence="7">
    <location>
        <begin position="1"/>
        <end position="10"/>
    </location>
</feature>
<dbReference type="InterPro" id="IPR017871">
    <property type="entry name" value="ABC_transporter-like_CS"/>
</dbReference>
<evidence type="ECO:0000256" key="3">
    <source>
        <dbReference type="ARBA" id="ARBA00022741"/>
    </source>
</evidence>
<evidence type="ECO:0000313" key="11">
    <source>
        <dbReference type="EMBL" id="MFD2609503.1"/>
    </source>
</evidence>
<evidence type="ECO:0000313" key="12">
    <source>
        <dbReference type="Proteomes" id="UP001597475"/>
    </source>
</evidence>
<dbReference type="SUPFAM" id="SSF90123">
    <property type="entry name" value="ABC transporter transmembrane region"/>
    <property type="match status" value="1"/>
</dbReference>
<dbReference type="CDD" id="cd18576">
    <property type="entry name" value="ABC_6TM_bac_exporter_ABCB8_10_like"/>
    <property type="match status" value="1"/>
</dbReference>
<feature type="transmembrane region" description="Helical" evidence="8">
    <location>
        <begin position="61"/>
        <end position="86"/>
    </location>
</feature>
<dbReference type="InterPro" id="IPR036640">
    <property type="entry name" value="ABC1_TM_sf"/>
</dbReference>
<feature type="transmembrane region" description="Helical" evidence="8">
    <location>
        <begin position="106"/>
        <end position="128"/>
    </location>
</feature>
<dbReference type="PANTHER" id="PTHR43394">
    <property type="entry name" value="ATP-DEPENDENT PERMEASE MDL1, MITOCHONDRIAL"/>
    <property type="match status" value="1"/>
</dbReference>
<keyword evidence="2 8" id="KW-0812">Transmembrane</keyword>
<evidence type="ECO:0000259" key="10">
    <source>
        <dbReference type="PROSITE" id="PS50929"/>
    </source>
</evidence>
<dbReference type="InterPro" id="IPR003439">
    <property type="entry name" value="ABC_transporter-like_ATP-bd"/>
</dbReference>
<organism evidence="11 12">
    <name type="scientific">Deinococcus taklimakanensis</name>
    <dbReference type="NCBI Taxonomy" id="536443"/>
    <lineage>
        <taxon>Bacteria</taxon>
        <taxon>Thermotogati</taxon>
        <taxon>Deinococcota</taxon>
        <taxon>Deinococci</taxon>
        <taxon>Deinococcales</taxon>
        <taxon>Deinococcaceae</taxon>
        <taxon>Deinococcus</taxon>
    </lineage>
</organism>
<feature type="domain" description="ABC transmembrane type-1" evidence="10">
    <location>
        <begin position="63"/>
        <end position="348"/>
    </location>
</feature>
<dbReference type="SUPFAM" id="SSF52540">
    <property type="entry name" value="P-loop containing nucleoside triphosphate hydrolases"/>
    <property type="match status" value="1"/>
</dbReference>
<feature type="transmembrane region" description="Helical" evidence="8">
    <location>
        <begin position="180"/>
        <end position="199"/>
    </location>
</feature>
<name>A0ABW5P2Y7_9DEIO</name>
<feature type="transmembrane region" description="Helical" evidence="8">
    <location>
        <begin position="322"/>
        <end position="343"/>
    </location>
</feature>
<evidence type="ECO:0000259" key="9">
    <source>
        <dbReference type="PROSITE" id="PS50893"/>
    </source>
</evidence>
<dbReference type="Gene3D" id="3.40.50.300">
    <property type="entry name" value="P-loop containing nucleotide triphosphate hydrolases"/>
    <property type="match status" value="1"/>
</dbReference>
<feature type="transmembrane region" description="Helical" evidence="8">
    <location>
        <begin position="205"/>
        <end position="223"/>
    </location>
</feature>
<feature type="compositionally biased region" description="Low complexity" evidence="7">
    <location>
        <begin position="25"/>
        <end position="39"/>
    </location>
</feature>
<keyword evidence="6 8" id="KW-0472">Membrane</keyword>
<keyword evidence="5 8" id="KW-1133">Transmembrane helix</keyword>
<feature type="region of interest" description="Disordered" evidence="7">
    <location>
        <begin position="25"/>
        <end position="44"/>
    </location>
</feature>
<gene>
    <name evidence="11" type="ORF">ACFSR9_08645</name>
</gene>
<dbReference type="InterPro" id="IPR011527">
    <property type="entry name" value="ABC1_TM_dom"/>
</dbReference>
<dbReference type="PROSITE" id="PS50893">
    <property type="entry name" value="ABC_TRANSPORTER_2"/>
    <property type="match status" value="1"/>
</dbReference>
<dbReference type="InterPro" id="IPR003593">
    <property type="entry name" value="AAA+_ATPase"/>
</dbReference>
<dbReference type="PROSITE" id="PS00211">
    <property type="entry name" value="ABC_TRANSPORTER_1"/>
    <property type="match status" value="1"/>
</dbReference>
<feature type="region of interest" description="Disordered" evidence="7">
    <location>
        <begin position="1"/>
        <end position="20"/>
    </location>
</feature>
<keyword evidence="4 11" id="KW-0067">ATP-binding</keyword>
<evidence type="ECO:0000256" key="5">
    <source>
        <dbReference type="ARBA" id="ARBA00022989"/>
    </source>
</evidence>
<evidence type="ECO:0000256" key="8">
    <source>
        <dbReference type="SAM" id="Phobius"/>
    </source>
</evidence>
<dbReference type="SMART" id="SM00382">
    <property type="entry name" value="AAA"/>
    <property type="match status" value="1"/>
</dbReference>
<dbReference type="Proteomes" id="UP001597475">
    <property type="component" value="Unassembled WGS sequence"/>
</dbReference>
<evidence type="ECO:0000256" key="7">
    <source>
        <dbReference type="SAM" id="MobiDB-lite"/>
    </source>
</evidence>
<keyword evidence="12" id="KW-1185">Reference proteome</keyword>
<dbReference type="InterPro" id="IPR027417">
    <property type="entry name" value="P-loop_NTPase"/>
</dbReference>